<gene>
    <name evidence="1" type="ORF">BDV41DRAFT_336368</name>
</gene>
<reference evidence="2" key="1">
    <citation type="submission" date="2019-04" db="EMBL/GenBank/DDBJ databases">
        <title>Friends and foes A comparative genomics studyof 23 Aspergillus species from section Flavi.</title>
        <authorList>
            <consortium name="DOE Joint Genome Institute"/>
            <person name="Kjaerbolling I."/>
            <person name="Vesth T."/>
            <person name="Frisvad J.C."/>
            <person name="Nybo J.L."/>
            <person name="Theobald S."/>
            <person name="Kildgaard S."/>
            <person name="Isbrandt T."/>
            <person name="Kuo A."/>
            <person name="Sato A."/>
            <person name="Lyhne E.K."/>
            <person name="Kogle M.E."/>
            <person name="Wiebenga A."/>
            <person name="Kun R.S."/>
            <person name="Lubbers R.J."/>
            <person name="Makela M.R."/>
            <person name="Barry K."/>
            <person name="Chovatia M."/>
            <person name="Clum A."/>
            <person name="Daum C."/>
            <person name="Haridas S."/>
            <person name="He G."/>
            <person name="LaButti K."/>
            <person name="Lipzen A."/>
            <person name="Mondo S."/>
            <person name="Riley R."/>
            <person name="Salamov A."/>
            <person name="Simmons B.A."/>
            <person name="Magnuson J.K."/>
            <person name="Henrissat B."/>
            <person name="Mortensen U.H."/>
            <person name="Larsen T.O."/>
            <person name="Devries R.P."/>
            <person name="Grigoriev I.V."/>
            <person name="Machida M."/>
            <person name="Baker S.E."/>
            <person name="Andersen M.R."/>
        </authorList>
    </citation>
    <scope>NUCLEOTIDE SEQUENCE [LARGE SCALE GENOMIC DNA]</scope>
    <source>
        <strain evidence="2">CBS 130015</strain>
    </source>
</reference>
<accession>A0A5N6VSY9</accession>
<name>A0A5N6VSY9_9EURO</name>
<organism evidence="1 2">
    <name type="scientific">Aspergillus transmontanensis</name>
    <dbReference type="NCBI Taxonomy" id="1034304"/>
    <lineage>
        <taxon>Eukaryota</taxon>
        <taxon>Fungi</taxon>
        <taxon>Dikarya</taxon>
        <taxon>Ascomycota</taxon>
        <taxon>Pezizomycotina</taxon>
        <taxon>Eurotiomycetes</taxon>
        <taxon>Eurotiomycetidae</taxon>
        <taxon>Eurotiales</taxon>
        <taxon>Aspergillaceae</taxon>
        <taxon>Aspergillus</taxon>
        <taxon>Aspergillus subgen. Circumdati</taxon>
    </lineage>
</organism>
<evidence type="ECO:0000313" key="2">
    <source>
        <dbReference type="Proteomes" id="UP000325433"/>
    </source>
</evidence>
<sequence>MQTFLAFGRYNCAVRYGEGKTGKHQNQSKRGIITIRERNVVLFPPVSMAGQDNIRGRQKMTNIRADDRLEAMAMMRPNTCRSQEVVTIPPVDGIFEEKKKKEKQPITTFFDCYEAMETRCKSFMSCTICIGSCRSSMTANEAVRVVSFADSIGRASHLTVDNSQFFYLSPEFPFAKYNITAL</sequence>
<dbReference type="EMBL" id="ML738341">
    <property type="protein sequence ID" value="KAE8311643.1"/>
    <property type="molecule type" value="Genomic_DNA"/>
</dbReference>
<dbReference type="AlphaFoldDB" id="A0A5N6VSY9"/>
<keyword evidence="2" id="KW-1185">Reference proteome</keyword>
<protein>
    <submittedName>
        <fullName evidence="1">Uncharacterized protein</fullName>
    </submittedName>
</protein>
<dbReference type="Proteomes" id="UP000325433">
    <property type="component" value="Unassembled WGS sequence"/>
</dbReference>
<proteinExistence type="predicted"/>
<evidence type="ECO:0000313" key="1">
    <source>
        <dbReference type="EMBL" id="KAE8311643.1"/>
    </source>
</evidence>